<dbReference type="InterPro" id="IPR023869">
    <property type="entry name" value="tRNA_Adeno_NH3ase_assoc_put"/>
</dbReference>
<protein>
    <recommendedName>
        <fullName evidence="3">tRNA adenosine deaminase</fullName>
    </recommendedName>
</protein>
<proteinExistence type="predicted"/>
<accession>A0A4P6Q7L6</accession>
<dbReference type="NCBIfam" id="TIGR03941">
    <property type="entry name" value="tRNA_deam_assoc"/>
    <property type="match status" value="1"/>
</dbReference>
<dbReference type="AlphaFoldDB" id="A0A4P6Q7L6"/>
<reference evidence="1 2" key="1">
    <citation type="submission" date="2019-02" db="EMBL/GenBank/DDBJ databases">
        <authorList>
            <person name="Khodamoradi S."/>
            <person name="Hahnke R.L."/>
            <person name="Kaempfer P."/>
            <person name="Schumann P."/>
            <person name="Rohde M."/>
            <person name="Steinert M."/>
            <person name="Luzhetskyy A."/>
            <person name="Wink J."/>
            <person name="Ruckert C."/>
        </authorList>
    </citation>
    <scope>NUCLEOTIDE SEQUENCE [LARGE SCALE GENOMIC DNA]</scope>
    <source>
        <strain evidence="1 2">M2</strain>
    </source>
</reference>
<organism evidence="1 2">
    <name type="scientific">Streptomonospora litoralis</name>
    <dbReference type="NCBI Taxonomy" id="2498135"/>
    <lineage>
        <taxon>Bacteria</taxon>
        <taxon>Bacillati</taxon>
        <taxon>Actinomycetota</taxon>
        <taxon>Actinomycetes</taxon>
        <taxon>Streptosporangiales</taxon>
        <taxon>Nocardiopsidaceae</taxon>
        <taxon>Streptomonospora</taxon>
    </lineage>
</organism>
<keyword evidence="2" id="KW-1185">Reference proteome</keyword>
<evidence type="ECO:0000313" key="2">
    <source>
        <dbReference type="Proteomes" id="UP000292235"/>
    </source>
</evidence>
<gene>
    <name evidence="1" type="ORF">EKD16_24810</name>
</gene>
<sequence>MSVVIEPVSADFYHEADSLWGNRVAGDRDRYDDAAPDDLRSWPDHSRAGGVTMTELELGDDEDDGGGDFAAVAYREENYWDVYQLPMALTQDFKGVLHALRQQPSISGSIGLLAIGDDFFVLVRVYGDDVSVFLSDVTASVDWQLARDVLEHLDIDVPDDEDLDQVLPAGDMSVLADLGLDEMELGALAGDLDLYPDEVLASIAERIGFQQAFQRAVDTMG</sequence>
<dbReference type="Proteomes" id="UP000292235">
    <property type="component" value="Chromosome"/>
</dbReference>
<evidence type="ECO:0008006" key="3">
    <source>
        <dbReference type="Google" id="ProtNLM"/>
    </source>
</evidence>
<dbReference type="KEGG" id="strr:EKD16_24810"/>
<name>A0A4P6Q7L6_9ACTN</name>
<evidence type="ECO:0000313" key="1">
    <source>
        <dbReference type="EMBL" id="QBI56703.1"/>
    </source>
</evidence>
<dbReference type="EMBL" id="CP036455">
    <property type="protein sequence ID" value="QBI56703.1"/>
    <property type="molecule type" value="Genomic_DNA"/>
</dbReference>